<organism evidence="1 2">
    <name type="scientific">Lepagella muris</name>
    <dbReference type="NCBI Taxonomy" id="3032870"/>
    <lineage>
        <taxon>Bacteria</taxon>
        <taxon>Pseudomonadati</taxon>
        <taxon>Bacteroidota</taxon>
        <taxon>Bacteroidia</taxon>
        <taxon>Bacteroidales</taxon>
        <taxon>Muribaculaceae</taxon>
        <taxon>Lepagella</taxon>
    </lineage>
</organism>
<evidence type="ECO:0000313" key="1">
    <source>
        <dbReference type="EMBL" id="TGY77771.1"/>
    </source>
</evidence>
<accession>A0AC61RCL3</accession>
<proteinExistence type="predicted"/>
<evidence type="ECO:0000313" key="2">
    <source>
        <dbReference type="Proteomes" id="UP000306319"/>
    </source>
</evidence>
<comment type="caution">
    <text evidence="1">The sequence shown here is derived from an EMBL/GenBank/DDBJ whole genome shotgun (WGS) entry which is preliminary data.</text>
</comment>
<gene>
    <name evidence="1" type="ORF">E5331_13110</name>
</gene>
<name>A0AC61RCL3_9BACT</name>
<reference evidence="1" key="1">
    <citation type="submission" date="2019-04" db="EMBL/GenBank/DDBJ databases">
        <title>Microbes associate with the intestines of laboratory mice.</title>
        <authorList>
            <person name="Navarre W."/>
            <person name="Wong E."/>
            <person name="Huang K."/>
            <person name="Tropini C."/>
            <person name="Ng K."/>
            <person name="Yu B."/>
        </authorList>
    </citation>
    <scope>NUCLEOTIDE SEQUENCE</scope>
    <source>
        <strain evidence="1">NM04_E33</strain>
    </source>
</reference>
<protein>
    <submittedName>
        <fullName evidence="1">Helix-turn-helix domain-containing protein</fullName>
    </submittedName>
</protein>
<dbReference type="EMBL" id="SRYB01000020">
    <property type="protein sequence ID" value="TGY77771.1"/>
    <property type="molecule type" value="Genomic_DNA"/>
</dbReference>
<keyword evidence="2" id="KW-1185">Reference proteome</keyword>
<dbReference type="Proteomes" id="UP000306319">
    <property type="component" value="Unassembled WGS sequence"/>
</dbReference>
<sequence>MRRHPQCLKSVSSTVSYEAVRFCISIIMVCIYAVIQCGVAASDDVSRNFLFSKIDNHGDTRIRSIIRLDDGRTAFATVDGIDIFDGSRFSHLFNVTSDKYPLRGYDGYHHLYLSHGGKYLWLKNMHSLQCVDLDTEIFATDVKGVLHGLGVDAPADDFFADKLGRIWIVAGDDLLLPQCKKNFSIDNHYGGLIDLAADEDSAYLFYRNGIVSRLDIKSGKIVYSVAAYPESKHFKYEFTSLLAESSDGFYQIRNGAVGALFHFNVKSASWEKLLESDIRLNTIAVSDSGIFISTPNGLILYNPSDLSFEHIPYLRTKNGNLLASELSTIAVDNNNGILVGTLNRGIFYHNPLLYRYHSIPKGTPSPLSTPAASSVFSENIDGSVNINLNGKFANVTFPDSLRYGIEIAYTDSTPITMSGEYGSGASFVSGNGAIFFNETDRLSIFVPNDSASITNSRTPFISGILVNARRIEPLRSYDGEVVTTKIAARSEAISLPHYGNFITFEVSDPDISSANPKFVFMLEGADKDWRYATPSDIRNRMLTTTYTALAPGKYRFRVKKSDLPDSPEASIDVVIRHPWWASPIAFAIYVLIAIIIVITGIRIYVAREKRRIEAEQKEKFLLERIRQLIEETDRYKSEAPASPTDSDGDNQSVTGESELSDEDRDFVTRAIETVERNLDTPGYSVARLSADLCMDRTGLYRKLTSLLDKSPSIFIRDIRLRKAAALISEGKMSITEIADATGFSSTSYMSKCFQEHYGCKPSEYHNK</sequence>